<sequence>MTNLVKAVNFVLMRTCHLPILVIFLAKFYRLATLMPRIGLRQVKQIEMGHVYIEKLKKDMDDNTRRIRLMNAKSYSQNLKTFWVTEYIDYRVGVSSRSYKVDL</sequence>
<organism evidence="2 3">
    <name type="scientific">Gossypium stocksii</name>
    <dbReference type="NCBI Taxonomy" id="47602"/>
    <lineage>
        <taxon>Eukaryota</taxon>
        <taxon>Viridiplantae</taxon>
        <taxon>Streptophyta</taxon>
        <taxon>Embryophyta</taxon>
        <taxon>Tracheophyta</taxon>
        <taxon>Spermatophyta</taxon>
        <taxon>Magnoliopsida</taxon>
        <taxon>eudicotyledons</taxon>
        <taxon>Gunneridae</taxon>
        <taxon>Pentapetalae</taxon>
        <taxon>rosids</taxon>
        <taxon>malvids</taxon>
        <taxon>Malvales</taxon>
        <taxon>Malvaceae</taxon>
        <taxon>Malvoideae</taxon>
        <taxon>Gossypium</taxon>
    </lineage>
</organism>
<name>A0A9D3WE02_9ROSI</name>
<accession>A0A9D3WE02</accession>
<feature type="transmembrane region" description="Helical" evidence="1">
    <location>
        <begin position="12"/>
        <end position="32"/>
    </location>
</feature>
<evidence type="ECO:0000256" key="1">
    <source>
        <dbReference type="SAM" id="Phobius"/>
    </source>
</evidence>
<keyword evidence="1" id="KW-1133">Transmembrane helix</keyword>
<keyword evidence="1" id="KW-0812">Transmembrane</keyword>
<evidence type="ECO:0000313" key="3">
    <source>
        <dbReference type="Proteomes" id="UP000828251"/>
    </source>
</evidence>
<protein>
    <submittedName>
        <fullName evidence="2">Uncharacterized protein</fullName>
    </submittedName>
</protein>
<dbReference type="AlphaFoldDB" id="A0A9D3WE02"/>
<gene>
    <name evidence="2" type="ORF">J1N35_005072</name>
</gene>
<proteinExistence type="predicted"/>
<dbReference type="OrthoDB" id="1747431at2759"/>
<reference evidence="2 3" key="1">
    <citation type="journal article" date="2021" name="Plant Biotechnol. J.">
        <title>Multi-omics assisted identification of the key and species-specific regulatory components of drought-tolerant mechanisms in Gossypium stocksii.</title>
        <authorList>
            <person name="Yu D."/>
            <person name="Ke L."/>
            <person name="Zhang D."/>
            <person name="Wu Y."/>
            <person name="Sun Y."/>
            <person name="Mei J."/>
            <person name="Sun J."/>
            <person name="Sun Y."/>
        </authorList>
    </citation>
    <scope>NUCLEOTIDE SEQUENCE [LARGE SCALE GENOMIC DNA]</scope>
    <source>
        <strain evidence="3">cv. E1</strain>
        <tissue evidence="2">Leaf</tissue>
    </source>
</reference>
<keyword evidence="1" id="KW-0472">Membrane</keyword>
<evidence type="ECO:0000313" key="2">
    <source>
        <dbReference type="EMBL" id="KAH1121912.1"/>
    </source>
</evidence>
<dbReference type="EMBL" id="JAIQCV010000002">
    <property type="protein sequence ID" value="KAH1121912.1"/>
    <property type="molecule type" value="Genomic_DNA"/>
</dbReference>
<dbReference type="Proteomes" id="UP000828251">
    <property type="component" value="Unassembled WGS sequence"/>
</dbReference>
<comment type="caution">
    <text evidence="2">The sequence shown here is derived from an EMBL/GenBank/DDBJ whole genome shotgun (WGS) entry which is preliminary data.</text>
</comment>
<keyword evidence="3" id="KW-1185">Reference proteome</keyword>